<dbReference type="AlphaFoldDB" id="A0A653DUZ7"/>
<evidence type="ECO:0000313" key="2">
    <source>
        <dbReference type="EMBL" id="VEN63882.1"/>
    </source>
</evidence>
<dbReference type="OrthoDB" id="429813at2759"/>
<dbReference type="Proteomes" id="UP000410492">
    <property type="component" value="Unassembled WGS sequence"/>
</dbReference>
<keyword evidence="1" id="KW-0472">Membrane</keyword>
<proteinExistence type="predicted"/>
<sequence length="70" mass="8069">MGSIADNARSRTLATRFCFPVRALDFVLVPVFFGVYTFNLRQRLSNTAQNDPRTRDPRSEFAGVRIRYGR</sequence>
<name>A0A653DUZ7_CALMS</name>
<keyword evidence="1" id="KW-0812">Transmembrane</keyword>
<evidence type="ECO:0000256" key="1">
    <source>
        <dbReference type="SAM" id="Phobius"/>
    </source>
</evidence>
<reference evidence="2 3" key="1">
    <citation type="submission" date="2019-01" db="EMBL/GenBank/DDBJ databases">
        <authorList>
            <person name="Sayadi A."/>
        </authorList>
    </citation>
    <scope>NUCLEOTIDE SEQUENCE [LARGE SCALE GENOMIC DNA]</scope>
</reference>
<evidence type="ECO:0000313" key="3">
    <source>
        <dbReference type="Proteomes" id="UP000410492"/>
    </source>
</evidence>
<accession>A0A653DUZ7</accession>
<organism evidence="2 3">
    <name type="scientific">Callosobruchus maculatus</name>
    <name type="common">Southern cowpea weevil</name>
    <name type="synonym">Pulse bruchid</name>
    <dbReference type="NCBI Taxonomy" id="64391"/>
    <lineage>
        <taxon>Eukaryota</taxon>
        <taxon>Metazoa</taxon>
        <taxon>Ecdysozoa</taxon>
        <taxon>Arthropoda</taxon>
        <taxon>Hexapoda</taxon>
        <taxon>Insecta</taxon>
        <taxon>Pterygota</taxon>
        <taxon>Neoptera</taxon>
        <taxon>Endopterygota</taxon>
        <taxon>Coleoptera</taxon>
        <taxon>Polyphaga</taxon>
        <taxon>Cucujiformia</taxon>
        <taxon>Chrysomeloidea</taxon>
        <taxon>Chrysomelidae</taxon>
        <taxon>Bruchinae</taxon>
        <taxon>Bruchini</taxon>
        <taxon>Callosobruchus</taxon>
    </lineage>
</organism>
<dbReference type="EMBL" id="CAACVG010014907">
    <property type="protein sequence ID" value="VEN63882.1"/>
    <property type="molecule type" value="Genomic_DNA"/>
</dbReference>
<protein>
    <submittedName>
        <fullName evidence="2">Uncharacterized protein</fullName>
    </submittedName>
</protein>
<keyword evidence="3" id="KW-1185">Reference proteome</keyword>
<feature type="transmembrane region" description="Helical" evidence="1">
    <location>
        <begin position="19"/>
        <end position="38"/>
    </location>
</feature>
<gene>
    <name evidence="2" type="ORF">CALMAC_LOCUS20574</name>
</gene>
<keyword evidence="1" id="KW-1133">Transmembrane helix</keyword>